<evidence type="ECO:0000256" key="6">
    <source>
        <dbReference type="SAM" id="Phobius"/>
    </source>
</evidence>
<dbReference type="GO" id="GO:0000155">
    <property type="term" value="F:phosphorelay sensor kinase activity"/>
    <property type="evidence" value="ECO:0007669"/>
    <property type="project" value="TreeGrafter"/>
</dbReference>
<keyword evidence="6" id="KW-0812">Transmembrane</keyword>
<keyword evidence="5" id="KW-0902">Two-component regulatory system</keyword>
<dbReference type="EC" id="2.7.13.3" evidence="2"/>
<evidence type="ECO:0000256" key="1">
    <source>
        <dbReference type="ARBA" id="ARBA00000085"/>
    </source>
</evidence>
<proteinExistence type="predicted"/>
<dbReference type="AlphaFoldDB" id="A0A0C1R1W7"/>
<dbReference type="InterPro" id="IPR003594">
    <property type="entry name" value="HATPase_dom"/>
</dbReference>
<dbReference type="InterPro" id="IPR005467">
    <property type="entry name" value="His_kinase_dom"/>
</dbReference>
<dbReference type="PANTHER" id="PTHR43547:SF10">
    <property type="entry name" value="SENSOR HISTIDINE KINASE DCUS"/>
    <property type="match status" value="1"/>
</dbReference>
<feature type="transmembrane region" description="Helical" evidence="6">
    <location>
        <begin position="155"/>
        <end position="181"/>
    </location>
</feature>
<dbReference type="InterPro" id="IPR004358">
    <property type="entry name" value="Sig_transdc_His_kin-like_C"/>
</dbReference>
<feature type="transmembrane region" description="Helical" evidence="6">
    <location>
        <begin position="60"/>
        <end position="78"/>
    </location>
</feature>
<dbReference type="PROSITE" id="PS50109">
    <property type="entry name" value="HIS_KIN"/>
    <property type="match status" value="1"/>
</dbReference>
<gene>
    <name evidence="8" type="ORF">U732_2970</name>
</gene>
<evidence type="ECO:0000256" key="3">
    <source>
        <dbReference type="ARBA" id="ARBA00022553"/>
    </source>
</evidence>
<accession>A0A0C1R1W7</accession>
<reference evidence="8 9" key="1">
    <citation type="journal article" date="2015" name="Infect. Genet. Evol.">
        <title>Genomic sequences of six botulinum neurotoxin-producing strains representing three clostridial species illustrate the mobility and diversity of botulinum neurotoxin genes.</title>
        <authorList>
            <person name="Smith T.J."/>
            <person name="Hill K.K."/>
            <person name="Xie G."/>
            <person name="Foley B.T."/>
            <person name="Williamson C.H."/>
            <person name="Foster J.T."/>
            <person name="Johnson S.L."/>
            <person name="Chertkov O."/>
            <person name="Teshima H."/>
            <person name="Gibbons H.S."/>
            <person name="Johnsky L.A."/>
            <person name="Karavis M.A."/>
            <person name="Smith L.A."/>
        </authorList>
    </citation>
    <scope>NUCLEOTIDE SEQUENCE [LARGE SCALE GENOMIC DNA]</scope>
    <source>
        <strain evidence="8 9">CDC 2741</strain>
    </source>
</reference>
<dbReference type="Gene3D" id="3.30.565.10">
    <property type="entry name" value="Histidine kinase-like ATPase, C-terminal domain"/>
    <property type="match status" value="1"/>
</dbReference>
<dbReference type="OrthoDB" id="1791938at2"/>
<organism evidence="8 9">
    <name type="scientific">Clostridium argentinense CDC 2741</name>
    <dbReference type="NCBI Taxonomy" id="1418104"/>
    <lineage>
        <taxon>Bacteria</taxon>
        <taxon>Bacillati</taxon>
        <taxon>Bacillota</taxon>
        <taxon>Clostridia</taxon>
        <taxon>Eubacteriales</taxon>
        <taxon>Clostridiaceae</taxon>
        <taxon>Clostridium</taxon>
    </lineage>
</organism>
<evidence type="ECO:0000313" key="9">
    <source>
        <dbReference type="Proteomes" id="UP000031366"/>
    </source>
</evidence>
<feature type="domain" description="Histidine kinase" evidence="7">
    <location>
        <begin position="316"/>
        <end position="427"/>
    </location>
</feature>
<sequence>MYINDLTNNKTEKLKKSIIASTFVSIAAQMHINLLLTNFKISIAIILFPIFLYIFEDLDIIITTIFSAFGVYFLRVLVHFVNTGVYQDILYAYFPEIFFYLSYGILFSFYKKFNSKFKIKKIFISFVIIDYLANLVEITIRLGPGIFDFKIQQGIFFVAIIRSFLIWVLLTSLDYYGIFLLKNEHEQRYKKLLWVTSTLRTEIFWMEKNMYHIESTMTTSYKLFEKITDNEDSETWADSALTIAKDIHEIKKEYSLVVRGVKEALEDKLNDNGIYFKDIMKILKESMEKEVEFLDKDIKLYFYFERDFFTKKHYYLMSIFRNIIMNAIEAIKDKDKSNSIWFKHTENEMYHIFKIKDTGSGIKDEHLSLIFSPGFSTKINYTTGEINRGLGLSLVKDIITNALQGEIEVNSIIEEGTTFIIRIPKNVLEEI</sequence>
<protein>
    <recommendedName>
        <fullName evidence="2">histidine kinase</fullName>
        <ecNumber evidence="2">2.7.13.3</ecNumber>
    </recommendedName>
</protein>
<dbReference type="PRINTS" id="PR00344">
    <property type="entry name" value="BCTRLSENSOR"/>
</dbReference>
<keyword evidence="4 8" id="KW-0808">Transferase</keyword>
<dbReference type="PANTHER" id="PTHR43547">
    <property type="entry name" value="TWO-COMPONENT HISTIDINE KINASE"/>
    <property type="match status" value="1"/>
</dbReference>
<keyword evidence="6" id="KW-0472">Membrane</keyword>
<dbReference type="Proteomes" id="UP000031366">
    <property type="component" value="Unassembled WGS sequence"/>
</dbReference>
<name>A0A0C1R1W7_9CLOT</name>
<dbReference type="RefSeq" id="WP_039631319.1">
    <property type="nucleotide sequence ID" value="NZ_AYSO01000014.1"/>
</dbReference>
<comment type="caution">
    <text evidence="8">The sequence shown here is derived from an EMBL/GenBank/DDBJ whole genome shotgun (WGS) entry which is preliminary data.</text>
</comment>
<comment type="catalytic activity">
    <reaction evidence="1">
        <text>ATP + protein L-histidine = ADP + protein N-phospho-L-histidine.</text>
        <dbReference type="EC" id="2.7.13.3"/>
    </reaction>
</comment>
<dbReference type="InterPro" id="IPR036890">
    <property type="entry name" value="HATPase_C_sf"/>
</dbReference>
<keyword evidence="6" id="KW-1133">Transmembrane helix</keyword>
<evidence type="ECO:0000256" key="4">
    <source>
        <dbReference type="ARBA" id="ARBA00022777"/>
    </source>
</evidence>
<dbReference type="EMBL" id="AYSO01000014">
    <property type="protein sequence ID" value="KIE47432.1"/>
    <property type="molecule type" value="Genomic_DNA"/>
</dbReference>
<evidence type="ECO:0000256" key="2">
    <source>
        <dbReference type="ARBA" id="ARBA00012438"/>
    </source>
</evidence>
<dbReference type="SMART" id="SM00387">
    <property type="entry name" value="HATPase_c"/>
    <property type="match status" value="1"/>
</dbReference>
<dbReference type="Pfam" id="PF02518">
    <property type="entry name" value="HATPase_c"/>
    <property type="match status" value="1"/>
</dbReference>
<dbReference type="STRING" id="29341.RSJ17_08540"/>
<feature type="transmembrane region" description="Helical" evidence="6">
    <location>
        <begin position="122"/>
        <end position="143"/>
    </location>
</feature>
<evidence type="ECO:0000313" key="8">
    <source>
        <dbReference type="EMBL" id="KIE47432.1"/>
    </source>
</evidence>
<keyword evidence="3" id="KW-0597">Phosphoprotein</keyword>
<evidence type="ECO:0000259" key="7">
    <source>
        <dbReference type="PROSITE" id="PS50109"/>
    </source>
</evidence>
<keyword evidence="9" id="KW-1185">Reference proteome</keyword>
<feature type="transmembrane region" description="Helical" evidence="6">
    <location>
        <begin position="32"/>
        <end position="53"/>
    </location>
</feature>
<evidence type="ECO:0000256" key="5">
    <source>
        <dbReference type="ARBA" id="ARBA00023012"/>
    </source>
</evidence>
<feature type="transmembrane region" description="Helical" evidence="6">
    <location>
        <begin position="90"/>
        <end position="110"/>
    </location>
</feature>
<dbReference type="SUPFAM" id="SSF55874">
    <property type="entry name" value="ATPase domain of HSP90 chaperone/DNA topoisomerase II/histidine kinase"/>
    <property type="match status" value="1"/>
</dbReference>
<keyword evidence="4 8" id="KW-0418">Kinase</keyword>